<evidence type="ECO:0000313" key="2">
    <source>
        <dbReference type="Proteomes" id="UP000186666"/>
    </source>
</evidence>
<name>A0ABY1JSH3_9BACL</name>
<reference evidence="1 2" key="1">
    <citation type="submission" date="2017-01" db="EMBL/GenBank/DDBJ databases">
        <authorList>
            <person name="Varghese N."/>
            <person name="Submissions S."/>
        </authorList>
    </citation>
    <scope>NUCLEOTIDE SEQUENCE [LARGE SCALE GENOMIC DNA]</scope>
    <source>
        <strain evidence="1 2">ATCC 23464</strain>
    </source>
</reference>
<protein>
    <submittedName>
        <fullName evidence="1">Uncharacterized protein</fullName>
    </submittedName>
</protein>
<sequence length="60" mass="6852">MFSLIKLFILQTKEFLKMTFTVNSSIVKSYALLILAEKYTIDEVPNVGNLRVTVIEILTT</sequence>
<keyword evidence="2" id="KW-1185">Reference proteome</keyword>
<dbReference type="InterPro" id="IPR047907">
    <property type="entry name" value="CD1375-like"/>
</dbReference>
<dbReference type="Proteomes" id="UP000186666">
    <property type="component" value="Unassembled WGS sequence"/>
</dbReference>
<accession>A0ABY1JSH3</accession>
<organism evidence="1 2">
    <name type="scientific">Paenibacillus macquariensis</name>
    <dbReference type="NCBI Taxonomy" id="948756"/>
    <lineage>
        <taxon>Bacteria</taxon>
        <taxon>Bacillati</taxon>
        <taxon>Bacillota</taxon>
        <taxon>Bacilli</taxon>
        <taxon>Bacillales</taxon>
        <taxon>Paenibacillaceae</taxon>
        <taxon>Paenibacillus</taxon>
    </lineage>
</organism>
<evidence type="ECO:0000313" key="1">
    <source>
        <dbReference type="EMBL" id="SIQ68378.1"/>
    </source>
</evidence>
<comment type="caution">
    <text evidence="1">The sequence shown here is derived from an EMBL/GenBank/DDBJ whole genome shotgun (WGS) entry which is preliminary data.</text>
</comment>
<gene>
    <name evidence="1" type="ORF">SAMN05421578_103353</name>
</gene>
<dbReference type="EMBL" id="FTNK01000003">
    <property type="protein sequence ID" value="SIQ68378.1"/>
    <property type="molecule type" value="Genomic_DNA"/>
</dbReference>
<proteinExistence type="predicted"/>
<dbReference type="NCBIfam" id="NF040910">
    <property type="entry name" value="CD1375_fam"/>
    <property type="match status" value="1"/>
</dbReference>